<dbReference type="AlphaFoldDB" id="A0A365P154"/>
<organism evidence="1 2">
    <name type="scientific">Flavobacterium tibetense</name>
    <dbReference type="NCBI Taxonomy" id="2233533"/>
    <lineage>
        <taxon>Bacteria</taxon>
        <taxon>Pseudomonadati</taxon>
        <taxon>Bacteroidota</taxon>
        <taxon>Flavobacteriia</taxon>
        <taxon>Flavobacteriales</taxon>
        <taxon>Flavobacteriaceae</taxon>
        <taxon>Flavobacterium</taxon>
    </lineage>
</organism>
<keyword evidence="2" id="KW-1185">Reference proteome</keyword>
<evidence type="ECO:0000313" key="2">
    <source>
        <dbReference type="Proteomes" id="UP000253319"/>
    </source>
</evidence>
<dbReference type="OrthoDB" id="9792992at2"/>
<dbReference type="Proteomes" id="UP000253319">
    <property type="component" value="Unassembled WGS sequence"/>
</dbReference>
<reference evidence="1 2" key="1">
    <citation type="submission" date="2018-06" db="EMBL/GenBank/DDBJ databases">
        <title>Flavobacterium tibetense sp. nov., isolated from a wetland YonghuCo on Tibetan Plateau.</title>
        <authorList>
            <person name="Xing P."/>
            <person name="Phurbu D."/>
            <person name="Lu H."/>
        </authorList>
    </citation>
    <scope>NUCLEOTIDE SEQUENCE [LARGE SCALE GENOMIC DNA]</scope>
    <source>
        <strain evidence="1 2">YH5</strain>
    </source>
</reference>
<dbReference type="EMBL" id="QLST01000008">
    <property type="protein sequence ID" value="RBA28254.1"/>
    <property type="molecule type" value="Genomic_DNA"/>
</dbReference>
<comment type="caution">
    <text evidence="1">The sequence shown here is derived from an EMBL/GenBank/DDBJ whole genome shotgun (WGS) entry which is preliminary data.</text>
</comment>
<proteinExistence type="predicted"/>
<accession>A0A365P154</accession>
<evidence type="ECO:0000313" key="1">
    <source>
        <dbReference type="EMBL" id="RBA28254.1"/>
    </source>
</evidence>
<sequence length="196" mass="23451">MKKYFLPFFIITLNLSAQNINKETKFVNKIINYFVDRDSTLIIKDIQIVDGFNSQIQAPPEFYIHKDIFSKIEPFFNLADSTYYFDQINKYKNVKLILTQNKKDYKFIDKKKIDDFVIKSEEDYEKGIKYDFYEEFDKEIGTIQEFGLPIISKDKKYLLLRKITSGPGRKASAYLKLYKRKGKDWIYVKTIMEMIK</sequence>
<gene>
    <name evidence="1" type="ORF">DPN68_07420</name>
</gene>
<name>A0A365P154_9FLAO</name>
<protein>
    <submittedName>
        <fullName evidence="1">Uncharacterized protein</fullName>
    </submittedName>
</protein>
<dbReference type="RefSeq" id="WP_113989020.1">
    <property type="nucleotide sequence ID" value="NZ_QLST01000008.1"/>
</dbReference>